<dbReference type="EMBL" id="VFON01000001">
    <property type="protein sequence ID" value="TQL42947.1"/>
    <property type="molecule type" value="Genomic_DNA"/>
</dbReference>
<gene>
    <name evidence="6" type="primary">vapC</name>
    <name evidence="8" type="ORF">FB468_0958</name>
</gene>
<dbReference type="OrthoDB" id="1525146at2"/>
<dbReference type="Pfam" id="PF01850">
    <property type="entry name" value="PIN"/>
    <property type="match status" value="1"/>
</dbReference>
<keyword evidence="5 6" id="KW-0460">Magnesium</keyword>
<evidence type="ECO:0000313" key="8">
    <source>
        <dbReference type="EMBL" id="TQL42947.1"/>
    </source>
</evidence>
<sequence>MLVYADASALAKLVVDEPESEALVAWLQDTGAELATSWLSLVELRRVVARRAPWRAPDATDVLQSCQLIALDRQTYESAARLHPPALRSLDALHLAAALRLGAEAAGMLVYDRKLAYAARAVGLRPIAPGVELAADPTPDTPGGR</sequence>
<dbReference type="SUPFAM" id="SSF88723">
    <property type="entry name" value="PIN domain-like"/>
    <property type="match status" value="1"/>
</dbReference>
<keyword evidence="2 6" id="KW-0540">Nuclease</keyword>
<feature type="domain" description="PIN" evidence="7">
    <location>
        <begin position="3"/>
        <end position="105"/>
    </location>
</feature>
<comment type="caution">
    <text evidence="8">The sequence shown here is derived from an EMBL/GenBank/DDBJ whole genome shotgun (WGS) entry which is preliminary data.</text>
</comment>
<evidence type="ECO:0000256" key="5">
    <source>
        <dbReference type="ARBA" id="ARBA00022842"/>
    </source>
</evidence>
<keyword evidence="4 6" id="KW-0378">Hydrolase</keyword>
<dbReference type="InterPro" id="IPR022907">
    <property type="entry name" value="VapC_family"/>
</dbReference>
<name>A0A542Y4E6_9MICO</name>
<dbReference type="AlphaFoldDB" id="A0A542Y4E6"/>
<keyword evidence="3 6" id="KW-0479">Metal-binding</keyword>
<comment type="similarity">
    <text evidence="6">Belongs to the PINc/VapC protein family.</text>
</comment>
<dbReference type="GO" id="GO:0016787">
    <property type="term" value="F:hydrolase activity"/>
    <property type="evidence" value="ECO:0007669"/>
    <property type="project" value="UniProtKB-KW"/>
</dbReference>
<evidence type="ECO:0000256" key="2">
    <source>
        <dbReference type="ARBA" id="ARBA00022722"/>
    </source>
</evidence>
<dbReference type="Proteomes" id="UP000319094">
    <property type="component" value="Unassembled WGS sequence"/>
</dbReference>
<dbReference type="GO" id="GO:0090729">
    <property type="term" value="F:toxin activity"/>
    <property type="evidence" value="ECO:0007669"/>
    <property type="project" value="UniProtKB-KW"/>
</dbReference>
<dbReference type="RefSeq" id="WP_141886327.1">
    <property type="nucleotide sequence ID" value="NZ_BAAAUY010000005.1"/>
</dbReference>
<comment type="function">
    <text evidence="6">Toxic component of a toxin-antitoxin (TA) system. An RNase.</text>
</comment>
<accession>A0A542Y4E6</accession>
<keyword evidence="6" id="KW-0800">Toxin</keyword>
<evidence type="ECO:0000256" key="6">
    <source>
        <dbReference type="HAMAP-Rule" id="MF_00265"/>
    </source>
</evidence>
<dbReference type="GO" id="GO:0000287">
    <property type="term" value="F:magnesium ion binding"/>
    <property type="evidence" value="ECO:0007669"/>
    <property type="project" value="UniProtKB-UniRule"/>
</dbReference>
<proteinExistence type="inferred from homology"/>
<comment type="cofactor">
    <cofactor evidence="6">
        <name>Mg(2+)</name>
        <dbReference type="ChEBI" id="CHEBI:18420"/>
    </cofactor>
</comment>
<dbReference type="Gene3D" id="3.40.50.1010">
    <property type="entry name" value="5'-nuclease"/>
    <property type="match status" value="1"/>
</dbReference>
<feature type="binding site" evidence="6">
    <location>
        <position position="6"/>
    </location>
    <ligand>
        <name>Mg(2+)</name>
        <dbReference type="ChEBI" id="CHEBI:18420"/>
    </ligand>
</feature>
<feature type="binding site" evidence="6">
    <location>
        <position position="91"/>
    </location>
    <ligand>
        <name>Mg(2+)</name>
        <dbReference type="ChEBI" id="CHEBI:18420"/>
    </ligand>
</feature>
<dbReference type="InterPro" id="IPR029060">
    <property type="entry name" value="PIN-like_dom_sf"/>
</dbReference>
<evidence type="ECO:0000256" key="4">
    <source>
        <dbReference type="ARBA" id="ARBA00022801"/>
    </source>
</evidence>
<evidence type="ECO:0000256" key="1">
    <source>
        <dbReference type="ARBA" id="ARBA00022649"/>
    </source>
</evidence>
<dbReference type="HAMAP" id="MF_00265">
    <property type="entry name" value="VapC_Nob1"/>
    <property type="match status" value="1"/>
</dbReference>
<dbReference type="InterPro" id="IPR002716">
    <property type="entry name" value="PIN_dom"/>
</dbReference>
<organism evidence="8 9">
    <name type="scientific">Leucobacter komagatae</name>
    <dbReference type="NCBI Taxonomy" id="55969"/>
    <lineage>
        <taxon>Bacteria</taxon>
        <taxon>Bacillati</taxon>
        <taxon>Actinomycetota</taxon>
        <taxon>Actinomycetes</taxon>
        <taxon>Micrococcales</taxon>
        <taxon>Microbacteriaceae</taxon>
        <taxon>Leucobacter</taxon>
    </lineage>
</organism>
<reference evidence="8 9" key="1">
    <citation type="submission" date="2019-06" db="EMBL/GenBank/DDBJ databases">
        <title>Sequencing the genomes of 1000 actinobacteria strains.</title>
        <authorList>
            <person name="Klenk H.-P."/>
        </authorList>
    </citation>
    <scope>NUCLEOTIDE SEQUENCE [LARGE SCALE GENOMIC DNA]</scope>
    <source>
        <strain evidence="8 9">DSM 8803</strain>
    </source>
</reference>
<keyword evidence="9" id="KW-1185">Reference proteome</keyword>
<keyword evidence="1 6" id="KW-1277">Toxin-antitoxin system</keyword>
<evidence type="ECO:0000256" key="3">
    <source>
        <dbReference type="ARBA" id="ARBA00022723"/>
    </source>
</evidence>
<dbReference type="EC" id="3.1.-.-" evidence="6"/>
<dbReference type="CDD" id="cd09874">
    <property type="entry name" value="PIN_MT3492-like"/>
    <property type="match status" value="1"/>
</dbReference>
<evidence type="ECO:0000259" key="7">
    <source>
        <dbReference type="Pfam" id="PF01850"/>
    </source>
</evidence>
<dbReference type="GO" id="GO:0004540">
    <property type="term" value="F:RNA nuclease activity"/>
    <property type="evidence" value="ECO:0007669"/>
    <property type="project" value="InterPro"/>
</dbReference>
<protein>
    <recommendedName>
        <fullName evidence="6">Ribonuclease VapC</fullName>
        <shortName evidence="6">RNase VapC</shortName>
        <ecNumber evidence="6">3.1.-.-</ecNumber>
    </recommendedName>
    <alternativeName>
        <fullName evidence="6">Toxin VapC</fullName>
    </alternativeName>
</protein>
<evidence type="ECO:0000313" key="9">
    <source>
        <dbReference type="Proteomes" id="UP000319094"/>
    </source>
</evidence>